<organism evidence="6 7">
    <name type="scientific">Rubellimicrobium aerolatum</name>
    <dbReference type="NCBI Taxonomy" id="490979"/>
    <lineage>
        <taxon>Bacteria</taxon>
        <taxon>Pseudomonadati</taxon>
        <taxon>Pseudomonadota</taxon>
        <taxon>Alphaproteobacteria</taxon>
        <taxon>Rhodobacterales</taxon>
        <taxon>Roseobacteraceae</taxon>
        <taxon>Rubellimicrobium</taxon>
    </lineage>
</organism>
<reference evidence="7" key="1">
    <citation type="journal article" date="2019" name="Int. J. Syst. Evol. Microbiol.">
        <title>The Global Catalogue of Microorganisms (GCM) 10K type strain sequencing project: providing services to taxonomists for standard genome sequencing and annotation.</title>
        <authorList>
            <consortium name="The Broad Institute Genomics Platform"/>
            <consortium name="The Broad Institute Genome Sequencing Center for Infectious Disease"/>
            <person name="Wu L."/>
            <person name="Ma J."/>
        </authorList>
    </citation>
    <scope>NUCLEOTIDE SEQUENCE [LARGE SCALE GENOMIC DNA]</scope>
    <source>
        <strain evidence="7">KACC 11588</strain>
    </source>
</reference>
<keyword evidence="1" id="KW-0456">Lyase</keyword>
<feature type="region of interest" description="Disordered" evidence="4">
    <location>
        <begin position="1"/>
        <end position="24"/>
    </location>
</feature>
<dbReference type="PANTHER" id="PTHR34183:SF1">
    <property type="entry name" value="ENDOLYTIC PEPTIDOGLYCAN TRANSGLYCOSYLASE RLPA"/>
    <property type="match status" value="1"/>
</dbReference>
<dbReference type="InterPro" id="IPR036908">
    <property type="entry name" value="RlpA-like_sf"/>
</dbReference>
<feature type="non-terminal residue" evidence="6">
    <location>
        <position position="184"/>
    </location>
</feature>
<gene>
    <name evidence="6" type="ORF">ACFPOC_18875</name>
</gene>
<protein>
    <submittedName>
        <fullName evidence="6">Septal ring lytic transglycosylase RlpA family protein</fullName>
    </submittedName>
</protein>
<dbReference type="PANTHER" id="PTHR34183">
    <property type="entry name" value="ENDOLYTIC PEPTIDOGLYCAN TRANSGLYCOSYLASE RLPA"/>
    <property type="match status" value="1"/>
</dbReference>
<evidence type="ECO:0000256" key="4">
    <source>
        <dbReference type="SAM" id="MobiDB-lite"/>
    </source>
</evidence>
<dbReference type="Proteomes" id="UP001596056">
    <property type="component" value="Unassembled WGS sequence"/>
</dbReference>
<dbReference type="InterPro" id="IPR012997">
    <property type="entry name" value="RplA"/>
</dbReference>
<dbReference type="Pfam" id="PF03330">
    <property type="entry name" value="DPBB_1"/>
    <property type="match status" value="1"/>
</dbReference>
<dbReference type="CDD" id="cd22268">
    <property type="entry name" value="DPBB_RlpA-like"/>
    <property type="match status" value="1"/>
</dbReference>
<evidence type="ECO:0000256" key="1">
    <source>
        <dbReference type="ARBA" id="ARBA00023239"/>
    </source>
</evidence>
<accession>A0ABW0SHL0</accession>
<name>A0ABW0SHL0_9RHOB</name>
<dbReference type="Gene3D" id="2.40.40.10">
    <property type="entry name" value="RlpA-like domain"/>
    <property type="match status" value="1"/>
</dbReference>
<evidence type="ECO:0000256" key="2">
    <source>
        <dbReference type="ARBA" id="ARBA00023316"/>
    </source>
</evidence>
<evidence type="ECO:0000259" key="5">
    <source>
        <dbReference type="Pfam" id="PF03330"/>
    </source>
</evidence>
<proteinExistence type="inferred from homology"/>
<dbReference type="EMBL" id="JBHSNA010000076">
    <property type="protein sequence ID" value="MFC5568440.1"/>
    <property type="molecule type" value="Genomic_DNA"/>
</dbReference>
<keyword evidence="7" id="KW-1185">Reference proteome</keyword>
<evidence type="ECO:0000313" key="7">
    <source>
        <dbReference type="Proteomes" id="UP001596056"/>
    </source>
</evidence>
<dbReference type="NCBIfam" id="TIGR00413">
    <property type="entry name" value="rlpA"/>
    <property type="match status" value="1"/>
</dbReference>
<evidence type="ECO:0000313" key="6">
    <source>
        <dbReference type="EMBL" id="MFC5568440.1"/>
    </source>
</evidence>
<comment type="similarity">
    <text evidence="3">Belongs to the RlpA family.</text>
</comment>
<dbReference type="HAMAP" id="MF_02071">
    <property type="entry name" value="RlpA"/>
    <property type="match status" value="1"/>
</dbReference>
<feature type="non-terminal residue" evidence="6">
    <location>
        <position position="1"/>
    </location>
</feature>
<dbReference type="InterPro" id="IPR009009">
    <property type="entry name" value="RlpA-like_DPBB"/>
</dbReference>
<keyword evidence="2" id="KW-0961">Cell wall biogenesis/degradation</keyword>
<evidence type="ECO:0000256" key="3">
    <source>
        <dbReference type="RuleBase" id="RU003495"/>
    </source>
</evidence>
<comment type="caution">
    <text evidence="6">The sequence shown here is derived from an EMBL/GenBank/DDBJ whole genome shotgun (WGS) entry which is preliminary data.</text>
</comment>
<dbReference type="InterPro" id="IPR034718">
    <property type="entry name" value="RlpA"/>
</dbReference>
<feature type="domain" description="RlpA-like protein double-psi beta-barrel" evidence="5">
    <location>
        <begin position="65"/>
        <end position="152"/>
    </location>
</feature>
<sequence length="184" mass="19904">LLAGCASGPRGGRDGGPAQPPADLSQLQDAQPRVETIRSSGGTAKPYTVLGRSYVPITDDRPFRESGLASWYGTKFHAQSTASGEPYDMYAMTAAHKTLPLPSYVRVRNPANGREAIVRVNDRGPFHDGRIIDLSYAAAYKLDLLRGVAPVEIERLTNDDIRAGTWQRNGSQDSVFAVAPRPLP</sequence>
<dbReference type="SUPFAM" id="SSF50685">
    <property type="entry name" value="Barwin-like endoglucanases"/>
    <property type="match status" value="1"/>
</dbReference>
<dbReference type="RefSeq" id="WP_377110531.1">
    <property type="nucleotide sequence ID" value="NZ_JBHSNA010000076.1"/>
</dbReference>